<gene>
    <name evidence="4" type="ORF">BBD42_03480</name>
</gene>
<accession>A0A1B2DD59</accession>
<dbReference type="PRINTS" id="PR00455">
    <property type="entry name" value="HTHTETR"/>
</dbReference>
<dbReference type="PROSITE" id="PS50977">
    <property type="entry name" value="HTH_TETR_2"/>
    <property type="match status" value="1"/>
</dbReference>
<dbReference type="InterPro" id="IPR050624">
    <property type="entry name" value="HTH-type_Tx_Regulator"/>
</dbReference>
<reference evidence="4" key="1">
    <citation type="submission" date="2016-08" db="EMBL/GenBank/DDBJ databases">
        <title>Complete Genome Seqeunce of Paenibacillus sp. BIHB 4019 from tea rhizoplane.</title>
        <authorList>
            <person name="Thakur R."/>
            <person name="Swarnkar M.K."/>
            <person name="Gulati A."/>
        </authorList>
    </citation>
    <scope>NUCLEOTIDE SEQUENCE [LARGE SCALE GENOMIC DNA]</scope>
    <source>
        <strain evidence="4">BIHB4019</strain>
    </source>
</reference>
<dbReference type="SUPFAM" id="SSF46689">
    <property type="entry name" value="Homeodomain-like"/>
    <property type="match status" value="1"/>
</dbReference>
<organism evidence="4">
    <name type="scientific">Paenibacillus sp. BIHB 4019</name>
    <dbReference type="NCBI Taxonomy" id="1870819"/>
    <lineage>
        <taxon>Bacteria</taxon>
        <taxon>Bacillati</taxon>
        <taxon>Bacillota</taxon>
        <taxon>Bacilli</taxon>
        <taxon>Bacillales</taxon>
        <taxon>Paenibacillaceae</taxon>
        <taxon>Paenibacillus</taxon>
    </lineage>
</organism>
<evidence type="ECO:0000313" key="4">
    <source>
        <dbReference type="EMBL" id="ANY65625.1"/>
    </source>
</evidence>
<sequence length="198" mass="22721">MTPKIDPRILRTRKLLMDAFIKLILKKSFKDITIKDITDEATVNRATLYSHFNDKYELLDIVIKETVIDNTINNLDYFDKLNEETYVKIFLALTDFHTESITNSNLNAQCRRSYESFSTIVEQKMKTNLENLFYSLLLKQQSNLESEALKLGALILSSGIYAASVDWINKGSPSAEQYIEKALPFIVTKIDNLNHLSG</sequence>
<dbReference type="PANTHER" id="PTHR43479:SF7">
    <property type="entry name" value="TETR-FAMILY TRANSCRIPTIONAL REGULATOR"/>
    <property type="match status" value="1"/>
</dbReference>
<evidence type="ECO:0000256" key="2">
    <source>
        <dbReference type="PROSITE-ProRule" id="PRU00335"/>
    </source>
</evidence>
<dbReference type="Gene3D" id="1.10.357.10">
    <property type="entry name" value="Tetracycline Repressor, domain 2"/>
    <property type="match status" value="1"/>
</dbReference>
<evidence type="ECO:0000259" key="3">
    <source>
        <dbReference type="PROSITE" id="PS50977"/>
    </source>
</evidence>
<feature type="DNA-binding region" description="H-T-H motif" evidence="2">
    <location>
        <begin position="33"/>
        <end position="52"/>
    </location>
</feature>
<feature type="domain" description="HTH tetR-type" evidence="3">
    <location>
        <begin position="10"/>
        <end position="70"/>
    </location>
</feature>
<name>A0A1B2DD59_9BACL</name>
<dbReference type="RefSeq" id="WP_099517017.1">
    <property type="nucleotide sequence ID" value="NZ_CP016808.1"/>
</dbReference>
<protein>
    <recommendedName>
        <fullName evidence="3">HTH tetR-type domain-containing protein</fullName>
    </recommendedName>
</protein>
<proteinExistence type="predicted"/>
<evidence type="ECO:0000256" key="1">
    <source>
        <dbReference type="ARBA" id="ARBA00023125"/>
    </source>
</evidence>
<dbReference type="GO" id="GO:0003677">
    <property type="term" value="F:DNA binding"/>
    <property type="evidence" value="ECO:0007669"/>
    <property type="project" value="UniProtKB-UniRule"/>
</dbReference>
<dbReference type="InterPro" id="IPR023772">
    <property type="entry name" value="DNA-bd_HTH_TetR-type_CS"/>
</dbReference>
<dbReference type="InterPro" id="IPR009057">
    <property type="entry name" value="Homeodomain-like_sf"/>
</dbReference>
<dbReference type="AlphaFoldDB" id="A0A1B2DD59"/>
<dbReference type="EMBL" id="CP016808">
    <property type="protein sequence ID" value="ANY65625.1"/>
    <property type="molecule type" value="Genomic_DNA"/>
</dbReference>
<dbReference type="PROSITE" id="PS01081">
    <property type="entry name" value="HTH_TETR_1"/>
    <property type="match status" value="1"/>
</dbReference>
<dbReference type="InterPro" id="IPR001647">
    <property type="entry name" value="HTH_TetR"/>
</dbReference>
<keyword evidence="1 2" id="KW-0238">DNA-binding</keyword>
<dbReference type="Pfam" id="PF00440">
    <property type="entry name" value="TetR_N"/>
    <property type="match status" value="1"/>
</dbReference>
<dbReference type="PANTHER" id="PTHR43479">
    <property type="entry name" value="ACREF/ENVCD OPERON REPRESSOR-RELATED"/>
    <property type="match status" value="1"/>
</dbReference>